<dbReference type="Proteomes" id="UP000053820">
    <property type="component" value="Unassembled WGS sequence"/>
</dbReference>
<evidence type="ECO:0000313" key="1">
    <source>
        <dbReference type="EMBL" id="KIJ60562.1"/>
    </source>
</evidence>
<organism evidence="1 2">
    <name type="scientific">Hydnomerulius pinastri MD-312</name>
    <dbReference type="NCBI Taxonomy" id="994086"/>
    <lineage>
        <taxon>Eukaryota</taxon>
        <taxon>Fungi</taxon>
        <taxon>Dikarya</taxon>
        <taxon>Basidiomycota</taxon>
        <taxon>Agaricomycotina</taxon>
        <taxon>Agaricomycetes</taxon>
        <taxon>Agaricomycetidae</taxon>
        <taxon>Boletales</taxon>
        <taxon>Boletales incertae sedis</taxon>
        <taxon>Leucogyrophana</taxon>
    </lineage>
</organism>
<evidence type="ECO:0000313" key="2">
    <source>
        <dbReference type="Proteomes" id="UP000053820"/>
    </source>
</evidence>
<dbReference type="AlphaFoldDB" id="A0A0C9WB70"/>
<dbReference type="OrthoDB" id="2841072at2759"/>
<sequence>MHHALSIVEVQRIIFRAALHLGSGGCQSTLATLARTCRAFTESALDILWEVLPSFLPLIQCLPKDLWKLESLAPWPVYLSFHRPMQAEDWEIFFKYSCRVRCINALYGPGDPECTEDVLSSLCLHPELRPLIPQLRKLTWSIRGNPHNTLLYRLLVPSITSLTICDTDFYADWLSPPEADVLSSIATSCPSLQVLRIRSAYKHADALNQKCSQTLSTAVLSLRFLHTLVCTALDEDTVIHLSRLPTLSKLSLTLPATVSLDKLRPHLRAPAFGRLRSLTVYHDAETLSVLTSFLEAMQLSLASVKLYLGEGPTIGDIEQVFAALTTACAPRSLTKVILGSRRSHVNGMSGPHAITLDTLQPLLAFERMENFTLDVPCLVGLDDAAIQALATHWPRLSNLILNPTYKWNPRHDATRVTPHGLAELATRCPKLCKLAISVDFASIDVEPPAEPLPSLCNTAKNTKLTYLNLLNTPRIAHPLSVANFLLDVFPGLDGLCPDDGDNDLLARERFQELRGWLVKERLKRQ</sequence>
<keyword evidence="2" id="KW-1185">Reference proteome</keyword>
<dbReference type="InterPro" id="IPR032675">
    <property type="entry name" value="LRR_dom_sf"/>
</dbReference>
<dbReference type="HOGENOM" id="CLU_021164_0_2_1"/>
<gene>
    <name evidence="1" type="ORF">HYDPIDRAFT_43257</name>
</gene>
<dbReference type="EMBL" id="KN839871">
    <property type="protein sequence ID" value="KIJ60562.1"/>
    <property type="molecule type" value="Genomic_DNA"/>
</dbReference>
<accession>A0A0C9WB70</accession>
<dbReference type="Gene3D" id="3.80.10.10">
    <property type="entry name" value="Ribonuclease Inhibitor"/>
    <property type="match status" value="2"/>
</dbReference>
<protein>
    <submittedName>
        <fullName evidence="1">Unplaced genomic scaffold scaffold_37, whole genome shotgun sequence</fullName>
    </submittedName>
</protein>
<name>A0A0C9WB70_9AGAM</name>
<proteinExistence type="predicted"/>
<dbReference type="SUPFAM" id="SSF52047">
    <property type="entry name" value="RNI-like"/>
    <property type="match status" value="1"/>
</dbReference>
<reference evidence="1 2" key="1">
    <citation type="submission" date="2014-04" db="EMBL/GenBank/DDBJ databases">
        <title>Evolutionary Origins and Diversification of the Mycorrhizal Mutualists.</title>
        <authorList>
            <consortium name="DOE Joint Genome Institute"/>
            <consortium name="Mycorrhizal Genomics Consortium"/>
            <person name="Kohler A."/>
            <person name="Kuo A."/>
            <person name="Nagy L.G."/>
            <person name="Floudas D."/>
            <person name="Copeland A."/>
            <person name="Barry K.W."/>
            <person name="Cichocki N."/>
            <person name="Veneault-Fourrey C."/>
            <person name="LaButti K."/>
            <person name="Lindquist E.A."/>
            <person name="Lipzen A."/>
            <person name="Lundell T."/>
            <person name="Morin E."/>
            <person name="Murat C."/>
            <person name="Riley R."/>
            <person name="Ohm R."/>
            <person name="Sun H."/>
            <person name="Tunlid A."/>
            <person name="Henrissat B."/>
            <person name="Grigoriev I.V."/>
            <person name="Hibbett D.S."/>
            <person name="Martin F."/>
        </authorList>
    </citation>
    <scope>NUCLEOTIDE SEQUENCE [LARGE SCALE GENOMIC DNA]</scope>
    <source>
        <strain evidence="1 2">MD-312</strain>
    </source>
</reference>